<name>A0A3B0MUR7_9RHOB</name>
<feature type="transmembrane region" description="Helical" evidence="1">
    <location>
        <begin position="57"/>
        <end position="73"/>
    </location>
</feature>
<organism evidence="2 3">
    <name type="scientific">Roseinatronobacter ekhonensis</name>
    <dbReference type="NCBI Taxonomy" id="254356"/>
    <lineage>
        <taxon>Bacteria</taxon>
        <taxon>Pseudomonadati</taxon>
        <taxon>Pseudomonadota</taxon>
        <taxon>Alphaproteobacteria</taxon>
        <taxon>Rhodobacterales</taxon>
        <taxon>Paracoccaceae</taxon>
        <taxon>Roseinatronobacter</taxon>
    </lineage>
</organism>
<dbReference type="AlphaFoldDB" id="A0A3B0MUR7"/>
<evidence type="ECO:0008006" key="4">
    <source>
        <dbReference type="Google" id="ProtNLM"/>
    </source>
</evidence>
<proteinExistence type="predicted"/>
<evidence type="ECO:0000256" key="1">
    <source>
        <dbReference type="SAM" id="Phobius"/>
    </source>
</evidence>
<protein>
    <recommendedName>
        <fullName evidence="4">DUF304 domain-containing protein</fullName>
    </recommendedName>
</protein>
<keyword evidence="3" id="KW-1185">Reference proteome</keyword>
<evidence type="ECO:0000313" key="3">
    <source>
        <dbReference type="Proteomes" id="UP000272908"/>
    </source>
</evidence>
<evidence type="ECO:0000313" key="2">
    <source>
        <dbReference type="EMBL" id="SUZ31576.1"/>
    </source>
</evidence>
<reference evidence="3" key="1">
    <citation type="submission" date="2018-08" db="EMBL/GenBank/DDBJ databases">
        <authorList>
            <person name="Rodrigo-Torres L."/>
            <person name="Arahal R. D."/>
            <person name="Lucena T."/>
        </authorList>
    </citation>
    <scope>NUCLEOTIDE SEQUENCE [LARGE SCALE GENOMIC DNA]</scope>
    <source>
        <strain evidence="3">CECT 7235</strain>
    </source>
</reference>
<keyword evidence="1" id="KW-1133">Transmembrane helix</keyword>
<gene>
    <name evidence="2" type="ORF">ROE7235_01325</name>
</gene>
<sequence length="143" mass="15551">MPQISLHPEEQLVARVAQDREIAILFEALLGVLGVLALTAGLLVFNGAQDEAKPDTSLGTLVTLSFLLGPIAAQRLMRPMPVYWLTNRRLVLAPETEIALSDIRRIRVWLTGLTVRTDTGRYAINLLANPSAVAALLRDTIAG</sequence>
<dbReference type="EMBL" id="UIHC01000009">
    <property type="protein sequence ID" value="SUZ31576.1"/>
    <property type="molecule type" value="Genomic_DNA"/>
</dbReference>
<keyword evidence="1" id="KW-0472">Membrane</keyword>
<accession>A0A3B0MUR7</accession>
<dbReference type="OrthoDB" id="7858349at2"/>
<feature type="transmembrane region" description="Helical" evidence="1">
    <location>
        <begin position="22"/>
        <end position="45"/>
    </location>
</feature>
<dbReference type="RefSeq" id="WP_121093856.1">
    <property type="nucleotide sequence ID" value="NZ_UIHC01000009.1"/>
</dbReference>
<keyword evidence="1" id="KW-0812">Transmembrane</keyword>
<dbReference type="Proteomes" id="UP000272908">
    <property type="component" value="Unassembled WGS sequence"/>
</dbReference>